<keyword evidence="1" id="KW-0808">Transferase</keyword>
<dbReference type="OrthoDB" id="9807580at2"/>
<dbReference type="Proteomes" id="UP000011717">
    <property type="component" value="Unassembled WGS sequence"/>
</dbReference>
<protein>
    <submittedName>
        <fullName evidence="2">Phytoene synthase</fullName>
    </submittedName>
</protein>
<reference evidence="2 3" key="1">
    <citation type="journal article" date="2013" name="Genome Announc.">
        <title>Draft Genome Sequence of Strain JLT2015T, Belonging to the Family Sphingomonadaceae of the Alphaproteobacteria.</title>
        <authorList>
            <person name="Tang K."/>
            <person name="Liu K."/>
            <person name="Li S."/>
            <person name="Jiao N."/>
        </authorList>
    </citation>
    <scope>NUCLEOTIDE SEQUENCE [LARGE SCALE GENOMIC DNA]</scope>
    <source>
        <strain evidence="2 3">JLT2015</strain>
    </source>
</reference>
<dbReference type="RefSeq" id="WP_008601804.1">
    <property type="nucleotide sequence ID" value="NZ_AMRV01000004.1"/>
</dbReference>
<dbReference type="PROSITE" id="PS01044">
    <property type="entry name" value="SQUALEN_PHYTOEN_SYN_1"/>
    <property type="match status" value="1"/>
</dbReference>
<dbReference type="PROSITE" id="PS01045">
    <property type="entry name" value="SQUALEN_PHYTOEN_SYN_2"/>
    <property type="match status" value="1"/>
</dbReference>
<dbReference type="InterPro" id="IPR033904">
    <property type="entry name" value="Trans_IPPS_HH"/>
</dbReference>
<comment type="caution">
    <text evidence="2">The sequence shown here is derived from an EMBL/GenBank/DDBJ whole genome shotgun (WGS) entry which is preliminary data.</text>
</comment>
<dbReference type="GO" id="GO:0004311">
    <property type="term" value="F:geranylgeranyl diphosphate synthase activity"/>
    <property type="evidence" value="ECO:0007669"/>
    <property type="project" value="InterPro"/>
</dbReference>
<dbReference type="GO" id="GO:0051996">
    <property type="term" value="F:squalene synthase [NAD(P)H] activity"/>
    <property type="evidence" value="ECO:0007669"/>
    <property type="project" value="InterPro"/>
</dbReference>
<evidence type="ECO:0000313" key="2">
    <source>
        <dbReference type="EMBL" id="EMD83078.1"/>
    </source>
</evidence>
<evidence type="ECO:0000313" key="3">
    <source>
        <dbReference type="Proteomes" id="UP000011717"/>
    </source>
</evidence>
<dbReference type="CDD" id="cd00683">
    <property type="entry name" value="Trans_IPPS_HH"/>
    <property type="match status" value="1"/>
</dbReference>
<dbReference type="InterPro" id="IPR008949">
    <property type="entry name" value="Isoprenoid_synthase_dom_sf"/>
</dbReference>
<dbReference type="Gene3D" id="1.10.600.10">
    <property type="entry name" value="Farnesyl Diphosphate Synthase"/>
    <property type="match status" value="1"/>
</dbReference>
<keyword evidence="3" id="KW-1185">Reference proteome</keyword>
<dbReference type="SFLD" id="SFLDG01212">
    <property type="entry name" value="Phytoene_synthase_like"/>
    <property type="match status" value="1"/>
</dbReference>
<name>M2U509_9SPHN</name>
<accession>M2U509</accession>
<dbReference type="SFLD" id="SFLDG01018">
    <property type="entry name" value="Squalene/Phytoene_Synthase_Lik"/>
    <property type="match status" value="1"/>
</dbReference>
<dbReference type="PATRIC" id="fig|1234595.3.peg.1678"/>
<dbReference type="EMBL" id="AMRV01000004">
    <property type="protein sequence ID" value="EMD83078.1"/>
    <property type="molecule type" value="Genomic_DNA"/>
</dbReference>
<dbReference type="InterPro" id="IPR044843">
    <property type="entry name" value="Trans_IPPS_bact-type"/>
</dbReference>
<proteinExistence type="predicted"/>
<dbReference type="PANTHER" id="PTHR31480">
    <property type="entry name" value="BIFUNCTIONAL LYCOPENE CYCLASE/PHYTOENE SYNTHASE"/>
    <property type="match status" value="1"/>
</dbReference>
<dbReference type="SFLD" id="SFLDS00005">
    <property type="entry name" value="Isoprenoid_Synthase_Type_I"/>
    <property type="match status" value="1"/>
</dbReference>
<dbReference type="GO" id="GO:0016117">
    <property type="term" value="P:carotenoid biosynthetic process"/>
    <property type="evidence" value="ECO:0007669"/>
    <property type="project" value="UniProtKB-ARBA"/>
</dbReference>
<dbReference type="AlphaFoldDB" id="M2U509"/>
<evidence type="ECO:0000256" key="1">
    <source>
        <dbReference type="ARBA" id="ARBA00022679"/>
    </source>
</evidence>
<sequence>MSSDLDTWAAASIAEGSKSFALASRLFDAETKRRVRLLYAWCRTCDDIIDGQEGGRRGVPLGAAVESEAAVIARLDMLRERTARGLAAPESESGAFRAIGMVARETGLPRDLPMRHLTGFAMDAYDRRYRSIEDVLDYCEHVAGVVGRMMAIVMGIAPDREDVLVRAADLGLAFQLTNICRDVLEDAANDRCYLPTEWLVAEDIPPGEHARPEYRNGLARIADTMLLLADGYYDSARAGATHLPYRSAWAVLTAAKVYRAIGEKVRVAGPGAWDERRYTTTLEKLGMLAAARAEAKAAERDGPAPLAKRPGLWTWTGEDAWREPAPLMAAAEDAREAAAE</sequence>
<dbReference type="InterPro" id="IPR019845">
    <property type="entry name" value="Squalene/phytoene_synthase_CS"/>
</dbReference>
<dbReference type="InterPro" id="IPR002060">
    <property type="entry name" value="Squ/phyt_synthse"/>
</dbReference>
<dbReference type="Pfam" id="PF00494">
    <property type="entry name" value="SQS_PSY"/>
    <property type="match status" value="1"/>
</dbReference>
<gene>
    <name evidence="2" type="ORF">C725_1676</name>
</gene>
<organism evidence="2 3">
    <name type="scientific">Pacificimonas flava</name>
    <dbReference type="NCBI Taxonomy" id="1234595"/>
    <lineage>
        <taxon>Bacteria</taxon>
        <taxon>Pseudomonadati</taxon>
        <taxon>Pseudomonadota</taxon>
        <taxon>Alphaproteobacteria</taxon>
        <taxon>Sphingomonadales</taxon>
        <taxon>Sphingosinicellaceae</taxon>
        <taxon>Pacificimonas</taxon>
    </lineage>
</organism>
<dbReference type="SUPFAM" id="SSF48576">
    <property type="entry name" value="Terpenoid synthases"/>
    <property type="match status" value="1"/>
</dbReference>